<accession>A0A7Y9L6H7</accession>
<gene>
    <name evidence="2" type="ORF">BKA15_000118</name>
</gene>
<feature type="compositionally biased region" description="Low complexity" evidence="1">
    <location>
        <begin position="443"/>
        <end position="460"/>
    </location>
</feature>
<feature type="region of interest" description="Disordered" evidence="1">
    <location>
        <begin position="441"/>
        <end position="460"/>
    </location>
</feature>
<protein>
    <submittedName>
        <fullName evidence="2">Uncharacterized protein</fullName>
    </submittedName>
</protein>
<dbReference type="RefSeq" id="WP_179747666.1">
    <property type="nucleotide sequence ID" value="NZ_JACCBU010000001.1"/>
</dbReference>
<sequence length="460" mass="49916">MSDLAPDRSAASFDSATALQAALAAALNGSGFPHLGQPASAARAIRAAAWLPWPLLRRLYSRLGASEGVRPDDLGRVDLAGVAEWLAGRLPRRRVPAVMIGSSNGALVHLAAALQVPWLPGTVLVPVRRTGDPDRPDDALRFGERVAPPLLERNPDIVLHQMHDQVQDELMVAEMAYFRVKWQRLPEAYARRLAETLAPGAPVIMIEDGSAWPVVRVGERHLFQAGAQGGLDPAGNLDRPHTPTPDGVAAEAEWGAAPALTDAVAAWCADHDHPLIRLRYESPQAPSHAVATIFRDWYRERGERADRLVVPSFAVGDPWRMISSGSVPYWAFFSVRSALVALDDHLARSDPYREIAVLPFQHGVWSAGIATPEDWARVGHAHGAEVTFPGLRRSAFPHDIGYLGRYGDALRRLPPAKEPWRPLPVPQALAGLREDPAMIIRQAPRPAAGRPGSAPTGSRT</sequence>
<keyword evidence="3" id="KW-1185">Reference proteome</keyword>
<organism evidence="2 3">
    <name type="scientific">Microlunatus parietis</name>
    <dbReference type="NCBI Taxonomy" id="682979"/>
    <lineage>
        <taxon>Bacteria</taxon>
        <taxon>Bacillati</taxon>
        <taxon>Actinomycetota</taxon>
        <taxon>Actinomycetes</taxon>
        <taxon>Propionibacteriales</taxon>
        <taxon>Propionibacteriaceae</taxon>
        <taxon>Microlunatus</taxon>
    </lineage>
</organism>
<reference evidence="2 3" key="1">
    <citation type="submission" date="2020-07" db="EMBL/GenBank/DDBJ databases">
        <title>Sequencing the genomes of 1000 actinobacteria strains.</title>
        <authorList>
            <person name="Klenk H.-P."/>
        </authorList>
    </citation>
    <scope>NUCLEOTIDE SEQUENCE [LARGE SCALE GENOMIC DNA]</scope>
    <source>
        <strain evidence="2 3">DSM 22083</strain>
    </source>
</reference>
<dbReference type="Proteomes" id="UP000569914">
    <property type="component" value="Unassembled WGS sequence"/>
</dbReference>
<dbReference type="EMBL" id="JACCBU010000001">
    <property type="protein sequence ID" value="NYE68789.1"/>
    <property type="molecule type" value="Genomic_DNA"/>
</dbReference>
<proteinExistence type="predicted"/>
<dbReference type="AlphaFoldDB" id="A0A7Y9L6H7"/>
<evidence type="ECO:0000313" key="3">
    <source>
        <dbReference type="Proteomes" id="UP000569914"/>
    </source>
</evidence>
<evidence type="ECO:0000313" key="2">
    <source>
        <dbReference type="EMBL" id="NYE68789.1"/>
    </source>
</evidence>
<evidence type="ECO:0000256" key="1">
    <source>
        <dbReference type="SAM" id="MobiDB-lite"/>
    </source>
</evidence>
<comment type="caution">
    <text evidence="2">The sequence shown here is derived from an EMBL/GenBank/DDBJ whole genome shotgun (WGS) entry which is preliminary data.</text>
</comment>
<name>A0A7Y9L6H7_9ACTN</name>